<keyword evidence="1 2" id="KW-0732">Signal</keyword>
<dbReference type="AlphaFoldDB" id="A0A934MHU6"/>
<accession>A0A934MHU6</accession>
<evidence type="ECO:0000256" key="2">
    <source>
        <dbReference type="SAM" id="SignalP"/>
    </source>
</evidence>
<evidence type="ECO:0000313" key="5">
    <source>
        <dbReference type="Proteomes" id="UP000609531"/>
    </source>
</evidence>
<comment type="caution">
    <text evidence="4">The sequence shown here is derived from an EMBL/GenBank/DDBJ whole genome shotgun (WGS) entry which is preliminary data.</text>
</comment>
<feature type="chain" id="PRO_5038063454" evidence="2">
    <location>
        <begin position="19"/>
        <end position="267"/>
    </location>
</feature>
<feature type="domain" description="Solute-binding protein family 3/N-terminal" evidence="3">
    <location>
        <begin position="30"/>
        <end position="261"/>
    </location>
</feature>
<dbReference type="EMBL" id="JAEKJA010000009">
    <property type="protein sequence ID" value="MBJ3776471.1"/>
    <property type="molecule type" value="Genomic_DNA"/>
</dbReference>
<dbReference type="SUPFAM" id="SSF53850">
    <property type="entry name" value="Periplasmic binding protein-like II"/>
    <property type="match status" value="1"/>
</dbReference>
<dbReference type="PANTHER" id="PTHR35936">
    <property type="entry name" value="MEMBRANE-BOUND LYTIC MUREIN TRANSGLYCOSYLASE F"/>
    <property type="match status" value="1"/>
</dbReference>
<dbReference type="Gene3D" id="3.40.190.10">
    <property type="entry name" value="Periplasmic binding protein-like II"/>
    <property type="match status" value="2"/>
</dbReference>
<organism evidence="4 5">
    <name type="scientific">Acuticoccus mangrovi</name>
    <dbReference type="NCBI Taxonomy" id="2796142"/>
    <lineage>
        <taxon>Bacteria</taxon>
        <taxon>Pseudomonadati</taxon>
        <taxon>Pseudomonadota</taxon>
        <taxon>Alphaproteobacteria</taxon>
        <taxon>Hyphomicrobiales</taxon>
        <taxon>Amorphaceae</taxon>
        <taxon>Acuticoccus</taxon>
    </lineage>
</organism>
<dbReference type="RefSeq" id="WP_198882372.1">
    <property type="nucleotide sequence ID" value="NZ_JAEKJA010000009.1"/>
</dbReference>
<dbReference type="InterPro" id="IPR001638">
    <property type="entry name" value="Solute-binding_3/MltF_N"/>
</dbReference>
<reference evidence="4" key="1">
    <citation type="submission" date="2020-12" db="EMBL/GenBank/DDBJ databases">
        <title>Bacterial taxonomy.</title>
        <authorList>
            <person name="Pan X."/>
        </authorList>
    </citation>
    <scope>NUCLEOTIDE SEQUENCE</scope>
    <source>
        <strain evidence="4">B2012</strain>
    </source>
</reference>
<gene>
    <name evidence="4" type="ORF">JCR33_12265</name>
</gene>
<dbReference type="CDD" id="cd13530">
    <property type="entry name" value="PBP2_peptides_like"/>
    <property type="match status" value="1"/>
</dbReference>
<feature type="signal peptide" evidence="2">
    <location>
        <begin position="1"/>
        <end position="18"/>
    </location>
</feature>
<protein>
    <submittedName>
        <fullName evidence="4">Amino acid ABC transporter substrate-binding protein</fullName>
    </submittedName>
</protein>
<dbReference type="Pfam" id="PF00497">
    <property type="entry name" value="SBP_bac_3"/>
    <property type="match status" value="1"/>
</dbReference>
<sequence>MAAAVIAAVGLVSTQAVAEDAFERMLSEKTLRIGWIMSPPGSQKDPITQELKGYYIDIISFVLKQVNVEPEFIETQWSTFVAGLQAKQFDIVAAGTFASIPRAASVAFTSPIFYLGYDATVRAGDDRFKSLDDIDQEGVTVAVVQGTGGHEFVKRTFSKANIVALSTNDLSSSLIAVQSGRADVAVEDAWATRRYIQTHPELVSLFSNTPYNLQPIAWATRYEDRDLREFLNTALEWMRINGKIEEFVKQYPASGRYVLSPTYHAVE</sequence>
<dbReference type="Proteomes" id="UP000609531">
    <property type="component" value="Unassembled WGS sequence"/>
</dbReference>
<dbReference type="PANTHER" id="PTHR35936:SF19">
    <property type="entry name" value="AMINO-ACID-BINDING PROTEIN YXEM-RELATED"/>
    <property type="match status" value="1"/>
</dbReference>
<evidence type="ECO:0000259" key="3">
    <source>
        <dbReference type="SMART" id="SM00062"/>
    </source>
</evidence>
<evidence type="ECO:0000256" key="1">
    <source>
        <dbReference type="ARBA" id="ARBA00022729"/>
    </source>
</evidence>
<evidence type="ECO:0000313" key="4">
    <source>
        <dbReference type="EMBL" id="MBJ3776471.1"/>
    </source>
</evidence>
<proteinExistence type="predicted"/>
<keyword evidence="5" id="KW-1185">Reference proteome</keyword>
<name>A0A934MHU6_9HYPH</name>
<dbReference type="SMART" id="SM00062">
    <property type="entry name" value="PBPb"/>
    <property type="match status" value="1"/>
</dbReference>